<evidence type="ECO:0000313" key="3">
    <source>
        <dbReference type="Proteomes" id="UP000232149"/>
    </source>
</evidence>
<accession>A0A2M9YR17</accession>
<dbReference type="Proteomes" id="UP000232149">
    <property type="component" value="Unassembled WGS sequence"/>
</dbReference>
<proteinExistence type="predicted"/>
<keyword evidence="3" id="KW-1185">Reference proteome</keyword>
<sequence length="238" mass="27099">MIGSIEFNGMPILSESKMDDVSGQIDLNVWILPGVNKIKVKGLRKKKEDVVSPRIKAILYLGQRGQFPDEGQKIAAFEWEEGKEAQMKLPLEEEISFTPAEIPPSDLWNLAEEIQLTADDKDKIQKLIADLFNGFQKKDEKKLFQLMEFRTKEFARARYISPEDEIKDLKKGIQDILKSVGGKLDKLELNDLQYQLIANKKVVSVFTKTGKSPIESKKIGFSVPLFLSKIQGEWVLSR</sequence>
<protein>
    <submittedName>
        <fullName evidence="1">Uncharacterized protein</fullName>
    </submittedName>
</protein>
<gene>
    <name evidence="2" type="ORF">CH376_15215</name>
    <name evidence="1" type="ORF">CH380_07185</name>
</gene>
<organism evidence="1 4">
    <name type="scientific">Leptospira adleri</name>
    <dbReference type="NCBI Taxonomy" id="2023186"/>
    <lineage>
        <taxon>Bacteria</taxon>
        <taxon>Pseudomonadati</taxon>
        <taxon>Spirochaetota</taxon>
        <taxon>Spirochaetia</taxon>
        <taxon>Leptospirales</taxon>
        <taxon>Leptospiraceae</taxon>
        <taxon>Leptospira</taxon>
    </lineage>
</organism>
<name>A0A2M9YR17_9LEPT</name>
<evidence type="ECO:0000313" key="4">
    <source>
        <dbReference type="Proteomes" id="UP000232188"/>
    </source>
</evidence>
<comment type="caution">
    <text evidence="1">The sequence shown here is derived from an EMBL/GenBank/DDBJ whole genome shotgun (WGS) entry which is preliminary data.</text>
</comment>
<reference evidence="3 4" key="1">
    <citation type="submission" date="2017-07" db="EMBL/GenBank/DDBJ databases">
        <title>Leptospira spp. isolated from tropical soils.</title>
        <authorList>
            <person name="Thibeaux R."/>
            <person name="Iraola G."/>
            <person name="Ferres I."/>
            <person name="Bierque E."/>
            <person name="Girault D."/>
            <person name="Soupe-Gilbert M.-E."/>
            <person name="Picardeau M."/>
            <person name="Goarant C."/>
        </authorList>
    </citation>
    <scope>NUCLEOTIDE SEQUENCE [LARGE SCALE GENOMIC DNA]</scope>
    <source>
        <strain evidence="1 4">FH2-B-C1</strain>
        <strain evidence="2 3">FH2-B-D1</strain>
    </source>
</reference>
<dbReference type="Proteomes" id="UP000232188">
    <property type="component" value="Unassembled WGS sequence"/>
</dbReference>
<dbReference type="AlphaFoldDB" id="A0A2M9YR17"/>
<evidence type="ECO:0000313" key="2">
    <source>
        <dbReference type="EMBL" id="PJZ61070.1"/>
    </source>
</evidence>
<evidence type="ECO:0000313" key="1">
    <source>
        <dbReference type="EMBL" id="PJZ53965.1"/>
    </source>
</evidence>
<dbReference type="EMBL" id="NPDU01000041">
    <property type="protein sequence ID" value="PJZ61070.1"/>
    <property type="molecule type" value="Genomic_DNA"/>
</dbReference>
<dbReference type="EMBL" id="NPDV01000005">
    <property type="protein sequence ID" value="PJZ53965.1"/>
    <property type="molecule type" value="Genomic_DNA"/>
</dbReference>